<reference evidence="1" key="2">
    <citation type="submission" date="2023-01" db="EMBL/GenBank/DDBJ databases">
        <authorList>
            <person name="Petersen C."/>
        </authorList>
    </citation>
    <scope>NUCLEOTIDE SEQUENCE</scope>
    <source>
        <strain evidence="1">IBT 12815</strain>
    </source>
</reference>
<gene>
    <name evidence="1" type="ORF">N7537_002927</name>
</gene>
<name>A0AAD6EIR0_9EURO</name>
<dbReference type="Proteomes" id="UP001213799">
    <property type="component" value="Unassembled WGS sequence"/>
</dbReference>
<dbReference type="AlphaFoldDB" id="A0AAD6EIR0"/>
<evidence type="ECO:0000313" key="2">
    <source>
        <dbReference type="Proteomes" id="UP001213799"/>
    </source>
</evidence>
<accession>A0AAD6EIR0</accession>
<sequence>MNLEAKCQKICRTTESYLCEKVPKIGLEMRTELRETHVGNPRKGSQYPQRNHDVQCEPGVWRRKKEEKELGRGEDIYTFPVAEGKRGNWGDKF</sequence>
<organism evidence="1 2">
    <name type="scientific">Penicillium hordei</name>
    <dbReference type="NCBI Taxonomy" id="40994"/>
    <lineage>
        <taxon>Eukaryota</taxon>
        <taxon>Fungi</taxon>
        <taxon>Dikarya</taxon>
        <taxon>Ascomycota</taxon>
        <taxon>Pezizomycotina</taxon>
        <taxon>Eurotiomycetes</taxon>
        <taxon>Eurotiomycetidae</taxon>
        <taxon>Eurotiales</taxon>
        <taxon>Aspergillaceae</taxon>
        <taxon>Penicillium</taxon>
    </lineage>
</organism>
<dbReference type="EMBL" id="JAQJAE010000001">
    <property type="protein sequence ID" value="KAJ5617813.1"/>
    <property type="molecule type" value="Genomic_DNA"/>
</dbReference>
<dbReference type="GeneID" id="81584227"/>
<proteinExistence type="predicted"/>
<comment type="caution">
    <text evidence="1">The sequence shown here is derived from an EMBL/GenBank/DDBJ whole genome shotgun (WGS) entry which is preliminary data.</text>
</comment>
<evidence type="ECO:0000313" key="1">
    <source>
        <dbReference type="EMBL" id="KAJ5617813.1"/>
    </source>
</evidence>
<protein>
    <submittedName>
        <fullName evidence="1">Uncharacterized protein</fullName>
    </submittedName>
</protein>
<reference evidence="1" key="1">
    <citation type="journal article" date="2023" name="IMA Fungus">
        <title>Comparative genomic study of the Penicillium genus elucidates a diverse pangenome and 15 lateral gene transfer events.</title>
        <authorList>
            <person name="Petersen C."/>
            <person name="Sorensen T."/>
            <person name="Nielsen M.R."/>
            <person name="Sondergaard T.E."/>
            <person name="Sorensen J.L."/>
            <person name="Fitzpatrick D.A."/>
            <person name="Frisvad J.C."/>
            <person name="Nielsen K.L."/>
        </authorList>
    </citation>
    <scope>NUCLEOTIDE SEQUENCE</scope>
    <source>
        <strain evidence="1">IBT 12815</strain>
    </source>
</reference>
<keyword evidence="2" id="KW-1185">Reference proteome</keyword>
<dbReference type="RefSeq" id="XP_056758980.1">
    <property type="nucleotide sequence ID" value="XM_056893985.1"/>
</dbReference>